<proteinExistence type="inferred from homology"/>
<dbReference type="EC" id="5.1.3.2" evidence="3"/>
<organism evidence="3">
    <name type="scientific">uncultured marine group II/III euryarchaeote KM3_31_G10</name>
    <dbReference type="NCBI Taxonomy" id="1456433"/>
    <lineage>
        <taxon>Archaea</taxon>
        <taxon>Methanobacteriati</taxon>
        <taxon>Methanobacteriota</taxon>
        <taxon>environmental samples</taxon>
    </lineage>
</organism>
<reference evidence="3" key="1">
    <citation type="journal article" date="2014" name="Genome Biol. Evol.">
        <title>Pangenome evidence for extensive interdomain horizontal transfer affecting lineage core and shell genes in uncultured planktonic thaumarchaeota and euryarchaeota.</title>
        <authorList>
            <person name="Deschamps P."/>
            <person name="Zivanovic Y."/>
            <person name="Moreira D."/>
            <person name="Rodriguez-Valera F."/>
            <person name="Lopez-Garcia P."/>
        </authorList>
    </citation>
    <scope>NUCLEOTIDE SEQUENCE</scope>
</reference>
<evidence type="ECO:0000259" key="2">
    <source>
        <dbReference type="Pfam" id="PF01370"/>
    </source>
</evidence>
<dbReference type="Gene3D" id="3.90.25.10">
    <property type="entry name" value="UDP-galactose 4-epimerase, domain 1"/>
    <property type="match status" value="2"/>
</dbReference>
<dbReference type="InterPro" id="IPR001509">
    <property type="entry name" value="Epimerase_deHydtase"/>
</dbReference>
<dbReference type="EMBL" id="KF900839">
    <property type="protein sequence ID" value="AIF08710.1"/>
    <property type="molecule type" value="Genomic_DNA"/>
</dbReference>
<evidence type="ECO:0000256" key="1">
    <source>
        <dbReference type="ARBA" id="ARBA00007637"/>
    </source>
</evidence>
<dbReference type="Pfam" id="PF01370">
    <property type="entry name" value="Epimerase"/>
    <property type="match status" value="1"/>
</dbReference>
<keyword evidence="3" id="KW-0413">Isomerase</keyword>
<sequence>MHCLVTGGAGFVGSHLVDLLIEAGHSVSVFDNLSSGRRDFLSHHAETVSLIEGDLLDLESVTRAMDGVDIVYHLAANPDIRLGTSITDTDLKQGTVATYNVLEAMRLAGVKKIAFASSSVVYGEAEVMPTPEDYGPLFPISLYGASKLGSEALITSWVGTFGLQAWLFRFANIVGARGTHGVIFDFIHKLRADRTRLEVLGNGRQEKSYMEVRDCAAAMIHLVATTDEAVNCYNLGSNDTCSVRRIAEIVVEESGLADVSIEYTGGDRGWAGDVPKAMLDPSRMNGAGYNANFDSEGAVRHTTQILMKEIGLDE</sequence>
<protein>
    <submittedName>
        <fullName evidence="3">dTDP-glucose 4,6-dehydratase (GalE, GALE)</fullName>
        <ecNumber evidence="3">5.1.3.2</ecNumber>
    </submittedName>
</protein>
<dbReference type="InterPro" id="IPR036291">
    <property type="entry name" value="NAD(P)-bd_dom_sf"/>
</dbReference>
<feature type="domain" description="NAD-dependent epimerase/dehydratase" evidence="2">
    <location>
        <begin position="4"/>
        <end position="236"/>
    </location>
</feature>
<dbReference type="GO" id="GO:0003978">
    <property type="term" value="F:UDP-glucose 4-epimerase activity"/>
    <property type="evidence" value="ECO:0007669"/>
    <property type="project" value="UniProtKB-EC"/>
</dbReference>
<dbReference type="PANTHER" id="PTHR43725">
    <property type="entry name" value="UDP-GLUCOSE 4-EPIMERASE"/>
    <property type="match status" value="1"/>
</dbReference>
<accession>A0A075H0P1</accession>
<evidence type="ECO:0000313" key="3">
    <source>
        <dbReference type="EMBL" id="AIF08710.1"/>
    </source>
</evidence>
<dbReference type="AlphaFoldDB" id="A0A075H0P1"/>
<dbReference type="SUPFAM" id="SSF51735">
    <property type="entry name" value="NAD(P)-binding Rossmann-fold domains"/>
    <property type="match status" value="1"/>
</dbReference>
<dbReference type="PANTHER" id="PTHR43725:SF53">
    <property type="entry name" value="UDP-ARABINOSE 4-EPIMERASE 1"/>
    <property type="match status" value="1"/>
</dbReference>
<gene>
    <name evidence="3" type="primary">GALE</name>
    <name evidence="3" type="synonym">galE</name>
</gene>
<comment type="similarity">
    <text evidence="1">Belongs to the NAD(P)-dependent epimerase/dehydratase family.</text>
</comment>
<name>A0A075H0P1_9EURY</name>
<dbReference type="Gene3D" id="3.40.50.720">
    <property type="entry name" value="NAD(P)-binding Rossmann-like Domain"/>
    <property type="match status" value="1"/>
</dbReference>